<protein>
    <submittedName>
        <fullName evidence="9">Sigma-70 family RNA polymerase sigma factor</fullName>
    </submittedName>
</protein>
<dbReference type="GO" id="GO:0006352">
    <property type="term" value="P:DNA-templated transcription initiation"/>
    <property type="evidence" value="ECO:0007669"/>
    <property type="project" value="InterPro"/>
</dbReference>
<dbReference type="Gene3D" id="1.10.1740.10">
    <property type="match status" value="1"/>
</dbReference>
<evidence type="ECO:0000256" key="5">
    <source>
        <dbReference type="SAM" id="Phobius"/>
    </source>
</evidence>
<dbReference type="RefSeq" id="WP_004304433.1">
    <property type="nucleotide sequence ID" value="NZ_CABKQC010000003.1"/>
</dbReference>
<comment type="caution">
    <text evidence="9">The sequence shown here is derived from an EMBL/GenBank/DDBJ whole genome shotgun (WGS) entry which is preliminary data.</text>
</comment>
<keyword evidence="4" id="KW-0804">Transcription</keyword>
<dbReference type="InterPro" id="IPR007627">
    <property type="entry name" value="RNA_pol_sigma70_r2"/>
</dbReference>
<feature type="transmembrane region" description="Helical" evidence="5">
    <location>
        <begin position="175"/>
        <end position="195"/>
    </location>
</feature>
<comment type="similarity">
    <text evidence="1">Belongs to the sigma-70 factor family. ECF subfamily.</text>
</comment>
<dbReference type="Pfam" id="PF04542">
    <property type="entry name" value="Sigma70_r2"/>
    <property type="match status" value="1"/>
</dbReference>
<dbReference type="InterPro" id="IPR011250">
    <property type="entry name" value="OMP/PagP_B-barrel"/>
</dbReference>
<organism evidence="9 10">
    <name type="scientific">Bacteroides ovatus</name>
    <dbReference type="NCBI Taxonomy" id="28116"/>
    <lineage>
        <taxon>Bacteria</taxon>
        <taxon>Pseudomonadati</taxon>
        <taxon>Bacteroidota</taxon>
        <taxon>Bacteroidia</taxon>
        <taxon>Bacteroidales</taxon>
        <taxon>Bacteroidaceae</taxon>
        <taxon>Bacteroides</taxon>
    </lineage>
</organism>
<dbReference type="Gene3D" id="2.40.160.20">
    <property type="match status" value="1"/>
</dbReference>
<dbReference type="Pfam" id="PF13568">
    <property type="entry name" value="OMP_b-brl_2"/>
    <property type="match status" value="1"/>
</dbReference>
<dbReference type="SUPFAM" id="SSF56925">
    <property type="entry name" value="OMPA-like"/>
    <property type="match status" value="1"/>
</dbReference>
<dbReference type="InterPro" id="IPR013249">
    <property type="entry name" value="RNA_pol_sigma70_r4_t2"/>
</dbReference>
<sequence>MNKKELIELCKKGDKQALSWLYQAYADKMTKICLHYVTDKQIAQDLLHDGFIIIFASIDSLHSPEKLEHWMGTIMKNISLRYIKQRNLMATISLEEIGENENPIDTFPFNDFPSYKAILSMIESLPEGYGKVFKLAVLEGLSHKEISLLLNIAPHSSSSQLSRAKNMLRKLISQYCIIFGLFILSFIISIQIWLYTSKKTIITEQGITATRKEKIQKTEGIVSKDSTKTILNHASTSSRHVLSKSIKNSPKQEVTLQDSVTGTGEKDSIKSSNHQIIEKQDIKEQKGLYRAYTSKQFSTDKKNWSLALSYSGGERQINTQKSRIPNDISSEYPKEILEKSYHHIPITLALSLRKNINEYWGIETGVQYTYLRSDFTIINDSYLEKTQKISYIGIPLKGSFKIWQQQKFSIYTSAGLTLDIPVKATLEELTSENRLIISQKKSRLYPHLQWSADFGIGIQYHITPSIGIYTEPNLRYYFNDGSRLNTIRATKPFNMTLPIGIRLSW</sequence>
<keyword evidence="3" id="KW-0731">Sigma factor</keyword>
<gene>
    <name evidence="9" type="ORF">F3B85_14520</name>
</gene>
<evidence type="ECO:0000256" key="4">
    <source>
        <dbReference type="ARBA" id="ARBA00023163"/>
    </source>
</evidence>
<evidence type="ECO:0000256" key="1">
    <source>
        <dbReference type="ARBA" id="ARBA00010641"/>
    </source>
</evidence>
<dbReference type="PANTHER" id="PTHR43133:SF46">
    <property type="entry name" value="RNA POLYMERASE SIGMA-70 FACTOR ECF SUBFAMILY"/>
    <property type="match status" value="1"/>
</dbReference>
<dbReference type="PANTHER" id="PTHR43133">
    <property type="entry name" value="RNA POLYMERASE ECF-TYPE SIGMA FACTO"/>
    <property type="match status" value="1"/>
</dbReference>
<keyword evidence="5" id="KW-0812">Transmembrane</keyword>
<proteinExistence type="inferred from homology"/>
<reference evidence="9 10" key="1">
    <citation type="journal article" date="2019" name="Nat. Med.">
        <title>A library of human gut bacterial isolates paired with longitudinal multiomics data enables mechanistic microbiome research.</title>
        <authorList>
            <person name="Poyet M."/>
            <person name="Groussin M."/>
            <person name="Gibbons S.M."/>
            <person name="Avila-Pacheco J."/>
            <person name="Jiang X."/>
            <person name="Kearney S.M."/>
            <person name="Perrotta A.R."/>
            <person name="Berdy B."/>
            <person name="Zhao S."/>
            <person name="Lieberman T.D."/>
            <person name="Swanson P.K."/>
            <person name="Smith M."/>
            <person name="Roesemann S."/>
            <person name="Alexander J.E."/>
            <person name="Rich S.A."/>
            <person name="Livny J."/>
            <person name="Vlamakis H."/>
            <person name="Clish C."/>
            <person name="Bullock K."/>
            <person name="Deik A."/>
            <person name="Scott J."/>
            <person name="Pierce K.A."/>
            <person name="Xavier R.J."/>
            <person name="Alm E.J."/>
        </authorList>
    </citation>
    <scope>NUCLEOTIDE SEQUENCE [LARGE SCALE GENOMIC DNA]</scope>
    <source>
        <strain evidence="9 10">BIOML-A41</strain>
    </source>
</reference>
<keyword evidence="2" id="KW-0805">Transcription regulation</keyword>
<dbReference type="SUPFAM" id="SSF88659">
    <property type="entry name" value="Sigma3 and sigma4 domains of RNA polymerase sigma factors"/>
    <property type="match status" value="1"/>
</dbReference>
<dbReference type="Proteomes" id="UP000478493">
    <property type="component" value="Unassembled WGS sequence"/>
</dbReference>
<feature type="domain" description="RNA polymerase sigma-70 region 2" evidence="6">
    <location>
        <begin position="21"/>
        <end position="86"/>
    </location>
</feature>
<dbReference type="InterPro" id="IPR013325">
    <property type="entry name" value="RNA_pol_sigma_r2"/>
</dbReference>
<name>A0A5M5M3B4_BACOV</name>
<evidence type="ECO:0000259" key="8">
    <source>
        <dbReference type="Pfam" id="PF13568"/>
    </source>
</evidence>
<dbReference type="InterPro" id="IPR013324">
    <property type="entry name" value="RNA_pol_sigma_r3/r4-like"/>
</dbReference>
<evidence type="ECO:0000259" key="7">
    <source>
        <dbReference type="Pfam" id="PF08281"/>
    </source>
</evidence>
<dbReference type="NCBIfam" id="TIGR02937">
    <property type="entry name" value="sigma70-ECF"/>
    <property type="match status" value="1"/>
</dbReference>
<dbReference type="InterPro" id="IPR039425">
    <property type="entry name" value="RNA_pol_sigma-70-like"/>
</dbReference>
<evidence type="ECO:0000259" key="6">
    <source>
        <dbReference type="Pfam" id="PF04542"/>
    </source>
</evidence>
<dbReference type="AlphaFoldDB" id="A0A5M5M3B4"/>
<evidence type="ECO:0000256" key="3">
    <source>
        <dbReference type="ARBA" id="ARBA00023082"/>
    </source>
</evidence>
<dbReference type="Gene3D" id="1.10.10.10">
    <property type="entry name" value="Winged helix-like DNA-binding domain superfamily/Winged helix DNA-binding domain"/>
    <property type="match status" value="1"/>
</dbReference>
<evidence type="ECO:0000256" key="2">
    <source>
        <dbReference type="ARBA" id="ARBA00023015"/>
    </source>
</evidence>
<dbReference type="InterPro" id="IPR036388">
    <property type="entry name" value="WH-like_DNA-bd_sf"/>
</dbReference>
<keyword evidence="5" id="KW-0472">Membrane</keyword>
<feature type="domain" description="RNA polymerase sigma factor 70 region 4 type 2" evidence="7">
    <location>
        <begin position="116"/>
        <end position="167"/>
    </location>
</feature>
<evidence type="ECO:0000313" key="9">
    <source>
        <dbReference type="EMBL" id="KAA4535556.1"/>
    </source>
</evidence>
<dbReference type="EMBL" id="VWGP01000009">
    <property type="protein sequence ID" value="KAA4535556.1"/>
    <property type="molecule type" value="Genomic_DNA"/>
</dbReference>
<dbReference type="InterPro" id="IPR025665">
    <property type="entry name" value="Beta-barrel_OMP_2"/>
</dbReference>
<dbReference type="GO" id="GO:0016987">
    <property type="term" value="F:sigma factor activity"/>
    <property type="evidence" value="ECO:0007669"/>
    <property type="project" value="UniProtKB-KW"/>
</dbReference>
<dbReference type="GO" id="GO:0003677">
    <property type="term" value="F:DNA binding"/>
    <property type="evidence" value="ECO:0007669"/>
    <property type="project" value="InterPro"/>
</dbReference>
<dbReference type="InterPro" id="IPR014284">
    <property type="entry name" value="RNA_pol_sigma-70_dom"/>
</dbReference>
<keyword evidence="5" id="KW-1133">Transmembrane helix</keyword>
<dbReference type="SUPFAM" id="SSF88946">
    <property type="entry name" value="Sigma2 domain of RNA polymerase sigma factors"/>
    <property type="match status" value="1"/>
</dbReference>
<accession>A0A5M5M3B4</accession>
<dbReference type="Pfam" id="PF08281">
    <property type="entry name" value="Sigma70_r4_2"/>
    <property type="match status" value="1"/>
</dbReference>
<evidence type="ECO:0000313" key="10">
    <source>
        <dbReference type="Proteomes" id="UP000478493"/>
    </source>
</evidence>
<feature type="domain" description="Outer membrane protein beta-barrel" evidence="8">
    <location>
        <begin position="334"/>
        <end position="478"/>
    </location>
</feature>